<dbReference type="InterPro" id="IPR001763">
    <property type="entry name" value="Rhodanese-like_dom"/>
</dbReference>
<keyword evidence="3" id="KW-0808">Transferase</keyword>
<feature type="domain" description="Rhodanese" evidence="2">
    <location>
        <begin position="161"/>
        <end position="275"/>
    </location>
</feature>
<dbReference type="PROSITE" id="PS50206">
    <property type="entry name" value="RHODANESE_3"/>
    <property type="match status" value="2"/>
</dbReference>
<protein>
    <submittedName>
        <fullName evidence="3">Putative thiosulfate sulfurtransferase</fullName>
    </submittedName>
</protein>
<dbReference type="Pfam" id="PF00581">
    <property type="entry name" value="Rhodanese"/>
    <property type="match status" value="2"/>
</dbReference>
<dbReference type="AlphaFoldDB" id="A0A1S7LPZ1"/>
<dbReference type="InterPro" id="IPR036873">
    <property type="entry name" value="Rhodanese-like_dom_sf"/>
</dbReference>
<organism evidence="3">
    <name type="scientific">Magnetococcus massalia (strain MO-1)</name>
    <dbReference type="NCBI Taxonomy" id="451514"/>
    <lineage>
        <taxon>Bacteria</taxon>
        <taxon>Pseudomonadati</taxon>
        <taxon>Pseudomonadota</taxon>
        <taxon>Magnetococcia</taxon>
        <taxon>Magnetococcales</taxon>
        <taxon>Magnetococcaceae</taxon>
        <taxon>Magnetococcus</taxon>
    </lineage>
</organism>
<dbReference type="SUPFAM" id="SSF52821">
    <property type="entry name" value="Rhodanese/Cell cycle control phosphatase"/>
    <property type="match status" value="2"/>
</dbReference>
<reference evidence="3" key="1">
    <citation type="submission" date="2015-04" db="EMBL/GenBank/DDBJ databases">
        <authorList>
            <person name="Syromyatnikov M.Y."/>
            <person name="Popov V.N."/>
        </authorList>
    </citation>
    <scope>NUCLEOTIDE SEQUENCE</scope>
    <source>
        <strain evidence="3">MO-1</strain>
    </source>
</reference>
<dbReference type="PROSITE" id="PS00380">
    <property type="entry name" value="RHODANESE_1"/>
    <property type="match status" value="1"/>
</dbReference>
<dbReference type="PANTHER" id="PTHR43855">
    <property type="entry name" value="THIOSULFATE SULFURTRANSFERASE"/>
    <property type="match status" value="1"/>
</dbReference>
<evidence type="ECO:0000259" key="2">
    <source>
        <dbReference type="PROSITE" id="PS50206"/>
    </source>
</evidence>
<dbReference type="InterPro" id="IPR051126">
    <property type="entry name" value="Thiosulfate_sulfurtransferase"/>
</dbReference>
<sequence length="280" mass="30955">MSSTEWPTGLFVSADWLEKELANPNLRIIQVGGENYYHKLHLPGAALVGYADFTGYRDGVPGCLPEEKLLQYLFSKLGIDESTHVVAYDATGGQDASRFIWSLASMGHTQGYVLDGGMGVWYSSQRVSDHKVPEITPTKFKGQYDLQWYADTDFVKLASEGANDAKLLDVRSEGEYVGQVIRGPKGHIAGAQHMDWVAALTNPQDPRLQDDGALRDMLAQRGIDHPDGDEVVIYCQTAHRAAHTWALLRHLGYAKVKLYDGSISEWGMQNLPLIPGNSPH</sequence>
<gene>
    <name evidence="3" type="ORF">MAGMO_4019</name>
</gene>
<dbReference type="CDD" id="cd01448">
    <property type="entry name" value="TST_Repeat_1"/>
    <property type="match status" value="1"/>
</dbReference>
<name>A0A1S7LPZ1_MAGMO</name>
<feature type="domain" description="Rhodanese" evidence="2">
    <location>
        <begin position="22"/>
        <end position="126"/>
    </location>
</feature>
<dbReference type="SMART" id="SM00450">
    <property type="entry name" value="RHOD"/>
    <property type="match status" value="2"/>
</dbReference>
<dbReference type="PANTHER" id="PTHR43855:SF1">
    <property type="entry name" value="THIOSULFATE SULFURTRANSFERASE"/>
    <property type="match status" value="1"/>
</dbReference>
<dbReference type="GO" id="GO:0004792">
    <property type="term" value="F:thiosulfate-cyanide sulfurtransferase activity"/>
    <property type="evidence" value="ECO:0007669"/>
    <property type="project" value="InterPro"/>
</dbReference>
<dbReference type="CDD" id="cd01449">
    <property type="entry name" value="TST_Repeat_2"/>
    <property type="match status" value="1"/>
</dbReference>
<evidence type="ECO:0000313" key="3">
    <source>
        <dbReference type="EMBL" id="CRH08147.1"/>
    </source>
</evidence>
<accession>A0A1S7LPZ1</accession>
<dbReference type="Gene3D" id="3.40.250.10">
    <property type="entry name" value="Rhodanese-like domain"/>
    <property type="match status" value="2"/>
</dbReference>
<dbReference type="InterPro" id="IPR001307">
    <property type="entry name" value="Thiosulphate_STrfase_CS"/>
</dbReference>
<keyword evidence="1" id="KW-0677">Repeat</keyword>
<proteinExistence type="predicted"/>
<dbReference type="EMBL" id="LO017727">
    <property type="protein sequence ID" value="CRH08147.1"/>
    <property type="molecule type" value="Genomic_DNA"/>
</dbReference>
<evidence type="ECO:0000256" key="1">
    <source>
        <dbReference type="ARBA" id="ARBA00022737"/>
    </source>
</evidence>